<reference evidence="1" key="1">
    <citation type="submission" date="2023-09" db="EMBL/GenBank/DDBJ databases">
        <title>Paucibacter sp. APW11 Genome sequencing and assembly.</title>
        <authorList>
            <person name="Kim I."/>
        </authorList>
    </citation>
    <scope>NUCLEOTIDE SEQUENCE</scope>
    <source>
        <strain evidence="1">APW11</strain>
    </source>
</reference>
<gene>
    <name evidence="1" type="ORF">RQP53_03525</name>
</gene>
<organism evidence="1 2">
    <name type="scientific">Roseateles aquae</name>
    <dbReference type="NCBI Taxonomy" id="3077235"/>
    <lineage>
        <taxon>Bacteria</taxon>
        <taxon>Pseudomonadati</taxon>
        <taxon>Pseudomonadota</taxon>
        <taxon>Betaproteobacteria</taxon>
        <taxon>Burkholderiales</taxon>
        <taxon>Sphaerotilaceae</taxon>
        <taxon>Roseateles</taxon>
    </lineage>
</organism>
<evidence type="ECO:0000313" key="2">
    <source>
        <dbReference type="Proteomes" id="UP001246372"/>
    </source>
</evidence>
<dbReference type="EMBL" id="JAVXZY010000001">
    <property type="protein sequence ID" value="MDT8998343.1"/>
    <property type="molecule type" value="Genomic_DNA"/>
</dbReference>
<keyword evidence="2" id="KW-1185">Reference proteome</keyword>
<name>A0ABU3P6Y8_9BURK</name>
<evidence type="ECO:0000313" key="1">
    <source>
        <dbReference type="EMBL" id="MDT8998343.1"/>
    </source>
</evidence>
<dbReference type="Proteomes" id="UP001246372">
    <property type="component" value="Unassembled WGS sequence"/>
</dbReference>
<proteinExistence type="predicted"/>
<comment type="caution">
    <text evidence="1">The sequence shown here is derived from an EMBL/GenBank/DDBJ whole genome shotgun (WGS) entry which is preliminary data.</text>
</comment>
<accession>A0ABU3P6Y8</accession>
<protein>
    <submittedName>
        <fullName evidence="1">Uncharacterized protein</fullName>
    </submittedName>
</protein>
<sequence>MSAAGLVIGIQLLSLHAGGGDLRTLTPGAYVQLESGATAGVYLNSHGRRSVFAGWTLEQGRWALTVGGVSGYPKAPAIPMLVPSYRLDSGLRIGIVPNPFGASVLHFSYEVRR</sequence>